<proteinExistence type="predicted"/>
<gene>
    <name evidence="1" type="ORF">L2E82_45343</name>
</gene>
<dbReference type="EMBL" id="CM042016">
    <property type="protein sequence ID" value="KAI3700706.1"/>
    <property type="molecule type" value="Genomic_DNA"/>
</dbReference>
<accession>A0ACB8ZTQ1</accession>
<reference evidence="1 2" key="2">
    <citation type="journal article" date="2022" name="Mol. Ecol. Resour.">
        <title>The genomes of chicory, endive, great burdock and yacon provide insights into Asteraceae paleo-polyploidization history and plant inulin production.</title>
        <authorList>
            <person name="Fan W."/>
            <person name="Wang S."/>
            <person name="Wang H."/>
            <person name="Wang A."/>
            <person name="Jiang F."/>
            <person name="Liu H."/>
            <person name="Zhao H."/>
            <person name="Xu D."/>
            <person name="Zhang Y."/>
        </authorList>
    </citation>
    <scope>NUCLEOTIDE SEQUENCE [LARGE SCALE GENOMIC DNA]</scope>
    <source>
        <strain evidence="2">cv. Punajuju</strain>
        <tissue evidence="1">Leaves</tissue>
    </source>
</reference>
<evidence type="ECO:0000313" key="2">
    <source>
        <dbReference type="Proteomes" id="UP001055811"/>
    </source>
</evidence>
<evidence type="ECO:0000313" key="1">
    <source>
        <dbReference type="EMBL" id="KAI3700706.1"/>
    </source>
</evidence>
<dbReference type="Proteomes" id="UP001055811">
    <property type="component" value="Linkage Group LG08"/>
</dbReference>
<name>A0ACB8ZTQ1_CICIN</name>
<protein>
    <submittedName>
        <fullName evidence="1">Uncharacterized protein</fullName>
    </submittedName>
</protein>
<organism evidence="1 2">
    <name type="scientific">Cichorium intybus</name>
    <name type="common">Chicory</name>
    <dbReference type="NCBI Taxonomy" id="13427"/>
    <lineage>
        <taxon>Eukaryota</taxon>
        <taxon>Viridiplantae</taxon>
        <taxon>Streptophyta</taxon>
        <taxon>Embryophyta</taxon>
        <taxon>Tracheophyta</taxon>
        <taxon>Spermatophyta</taxon>
        <taxon>Magnoliopsida</taxon>
        <taxon>eudicotyledons</taxon>
        <taxon>Gunneridae</taxon>
        <taxon>Pentapetalae</taxon>
        <taxon>asterids</taxon>
        <taxon>campanulids</taxon>
        <taxon>Asterales</taxon>
        <taxon>Asteraceae</taxon>
        <taxon>Cichorioideae</taxon>
        <taxon>Cichorieae</taxon>
        <taxon>Cichoriinae</taxon>
        <taxon>Cichorium</taxon>
    </lineage>
</organism>
<reference evidence="2" key="1">
    <citation type="journal article" date="2022" name="Mol. Ecol. Resour.">
        <title>The genomes of chicory, endive, great burdock and yacon provide insights into Asteraceae palaeo-polyploidization history and plant inulin production.</title>
        <authorList>
            <person name="Fan W."/>
            <person name="Wang S."/>
            <person name="Wang H."/>
            <person name="Wang A."/>
            <person name="Jiang F."/>
            <person name="Liu H."/>
            <person name="Zhao H."/>
            <person name="Xu D."/>
            <person name="Zhang Y."/>
        </authorList>
    </citation>
    <scope>NUCLEOTIDE SEQUENCE [LARGE SCALE GENOMIC DNA]</scope>
    <source>
        <strain evidence="2">cv. Punajuju</strain>
    </source>
</reference>
<keyword evidence="2" id="KW-1185">Reference proteome</keyword>
<sequence>MFRLWRTEAFFLFFVPMCLYTETHRALSMSVGSCFLSIMKKAVIGKLFKKKNREKRGCDARSDIWLSDSAMNVSRSRSRCSFRGGYYDQEGGTDSDMAYSSAKNIDFNQSKSRNLGFRVGFMDFEIGFSAQKVNSVEIMTIFGFIDLKVNLLDESKT</sequence>
<comment type="caution">
    <text evidence="1">The sequence shown here is derived from an EMBL/GenBank/DDBJ whole genome shotgun (WGS) entry which is preliminary data.</text>
</comment>